<keyword evidence="2" id="KW-1185">Reference proteome</keyword>
<sequence length="92" mass="10884">MHCFHVMKEKPEQCTPEQEIQFEIANNLFKCAVISVLADKYVDFYLSFKTGKALWDAFEEKFGVSDHDSELYIIDQLYDYKRVDNRFVVDCS</sequence>
<accession>A0AAQ3X4Y9</accession>
<proteinExistence type="predicted"/>
<dbReference type="AlphaFoldDB" id="A0AAQ3X4Y9"/>
<protein>
    <submittedName>
        <fullName evidence="1">Uncharacterized protein</fullName>
    </submittedName>
</protein>
<dbReference type="EMBL" id="CP144751">
    <property type="protein sequence ID" value="WVZ85056.1"/>
    <property type="molecule type" value="Genomic_DNA"/>
</dbReference>
<evidence type="ECO:0000313" key="2">
    <source>
        <dbReference type="Proteomes" id="UP001341281"/>
    </source>
</evidence>
<reference evidence="1 2" key="1">
    <citation type="submission" date="2024-02" db="EMBL/GenBank/DDBJ databases">
        <title>High-quality chromosome-scale genome assembly of Pensacola bahiagrass (Paspalum notatum Flugge var. saurae).</title>
        <authorList>
            <person name="Vega J.M."/>
            <person name="Podio M."/>
            <person name="Orjuela J."/>
            <person name="Siena L.A."/>
            <person name="Pessino S.C."/>
            <person name="Combes M.C."/>
            <person name="Mariac C."/>
            <person name="Albertini E."/>
            <person name="Pupilli F."/>
            <person name="Ortiz J.P.A."/>
            <person name="Leblanc O."/>
        </authorList>
    </citation>
    <scope>NUCLEOTIDE SEQUENCE [LARGE SCALE GENOMIC DNA]</scope>
    <source>
        <strain evidence="1">R1</strain>
        <tissue evidence="1">Leaf</tissue>
    </source>
</reference>
<name>A0AAQ3X4Y9_PASNO</name>
<organism evidence="1 2">
    <name type="scientific">Paspalum notatum var. saurae</name>
    <dbReference type="NCBI Taxonomy" id="547442"/>
    <lineage>
        <taxon>Eukaryota</taxon>
        <taxon>Viridiplantae</taxon>
        <taxon>Streptophyta</taxon>
        <taxon>Embryophyta</taxon>
        <taxon>Tracheophyta</taxon>
        <taxon>Spermatophyta</taxon>
        <taxon>Magnoliopsida</taxon>
        <taxon>Liliopsida</taxon>
        <taxon>Poales</taxon>
        <taxon>Poaceae</taxon>
        <taxon>PACMAD clade</taxon>
        <taxon>Panicoideae</taxon>
        <taxon>Andropogonodae</taxon>
        <taxon>Paspaleae</taxon>
        <taxon>Paspalinae</taxon>
        <taxon>Paspalum</taxon>
    </lineage>
</organism>
<evidence type="ECO:0000313" key="1">
    <source>
        <dbReference type="EMBL" id="WVZ85056.1"/>
    </source>
</evidence>
<dbReference type="Proteomes" id="UP001341281">
    <property type="component" value="Chromosome 07"/>
</dbReference>
<gene>
    <name evidence="1" type="ORF">U9M48_032018</name>
</gene>